<evidence type="ECO:0000313" key="2">
    <source>
        <dbReference type="Proteomes" id="UP001304467"/>
    </source>
</evidence>
<comment type="caution">
    <text evidence="1">The sequence shown here is derived from an EMBL/GenBank/DDBJ whole genome shotgun (WGS) entry which is preliminary data.</text>
</comment>
<keyword evidence="2" id="KW-1185">Reference proteome</keyword>
<dbReference type="Proteomes" id="UP001304467">
    <property type="component" value="Unassembled WGS sequence"/>
</dbReference>
<protein>
    <submittedName>
        <fullName evidence="1">Uncharacterized protein</fullName>
    </submittedName>
</protein>
<reference evidence="1 2" key="1">
    <citation type="journal article" date="2023" name="Front. Microbiol.">
        <title>Genomic analyses of Burkholderia respiratory isolates indicates two evolutionarily distinct B. anthina clades.</title>
        <authorList>
            <person name="Pham A."/>
            <person name="Volmer J.G."/>
            <person name="Chambers D.C."/>
            <person name="Smith D.J."/>
            <person name="Reid D.W."/>
            <person name="Burr L."/>
            <person name="Wells T.J."/>
        </authorList>
    </citation>
    <scope>NUCLEOTIDE SEQUENCE [LARGE SCALE GENOMIC DNA]</scope>
    <source>
        <strain evidence="1 2">BCCIQ07A</strain>
    </source>
</reference>
<evidence type="ECO:0000313" key="1">
    <source>
        <dbReference type="EMBL" id="MEB2578884.1"/>
    </source>
</evidence>
<dbReference type="RefSeq" id="WP_143328686.1">
    <property type="nucleotide sequence ID" value="NZ_JAWRKY010000013.1"/>
</dbReference>
<dbReference type="EMBL" id="JAWRLE010000009">
    <property type="protein sequence ID" value="MEB2578884.1"/>
    <property type="molecule type" value="Genomic_DNA"/>
</dbReference>
<name>A0ABU5WIR8_9BURK</name>
<sequence length="159" mass="18452">MIDHREVSEVESLEAKLLEKNASFSEITNHYAKFLIDLVQGEALRNLIRDRERRIAAAYLKMISTIDDVKSPRLTRRQVLARLWRLEKVVRKSNATFSALVRCVICCFGSEEQWLQDDIGDETPLYVYLLFLKKVEPGLAKYFIEYFDRVGGHLDGMPV</sequence>
<gene>
    <name evidence="1" type="ORF">SB593_07900</name>
</gene>
<accession>A0ABU5WIR8</accession>
<proteinExistence type="predicted"/>
<organism evidence="1 2">
    <name type="scientific">Burkholderia anthinoferrum</name>
    <dbReference type="NCBI Taxonomy" id="3090833"/>
    <lineage>
        <taxon>Bacteria</taxon>
        <taxon>Pseudomonadati</taxon>
        <taxon>Pseudomonadota</taxon>
        <taxon>Betaproteobacteria</taxon>
        <taxon>Burkholderiales</taxon>
        <taxon>Burkholderiaceae</taxon>
        <taxon>Burkholderia</taxon>
    </lineage>
</organism>